<dbReference type="AlphaFoldDB" id="A0A254N5Y2"/>
<dbReference type="Proteomes" id="UP000197446">
    <property type="component" value="Unassembled WGS sequence"/>
</dbReference>
<comment type="caution">
    <text evidence="1">The sequence shown here is derived from an EMBL/GenBank/DDBJ whole genome shotgun (WGS) entry which is preliminary data.</text>
</comment>
<name>A0A254N5Y2_9BURK</name>
<evidence type="ECO:0000313" key="1">
    <source>
        <dbReference type="EMBL" id="OWR03425.1"/>
    </source>
</evidence>
<accession>A0A254N5Y2</accession>
<keyword evidence="2" id="KW-1185">Reference proteome</keyword>
<dbReference type="EMBL" id="NISI01000005">
    <property type="protein sequence ID" value="OWR03425.1"/>
    <property type="molecule type" value="Genomic_DNA"/>
</dbReference>
<organism evidence="1 2">
    <name type="scientific">Roseateles puraquae</name>
    <dbReference type="NCBI Taxonomy" id="431059"/>
    <lineage>
        <taxon>Bacteria</taxon>
        <taxon>Pseudomonadati</taxon>
        <taxon>Pseudomonadota</taxon>
        <taxon>Betaproteobacteria</taxon>
        <taxon>Burkholderiales</taxon>
        <taxon>Sphaerotilaceae</taxon>
        <taxon>Roseateles</taxon>
    </lineage>
</organism>
<dbReference type="OrthoDB" id="7305242at2"/>
<reference evidence="1 2" key="1">
    <citation type="journal article" date="2007" name="Int. J. Syst. Evol. Microbiol.">
        <title>Description of Pelomonas aquatica sp. nov. and Pelomonas puraquae sp. nov., isolated from industrial and haemodialysis water.</title>
        <authorList>
            <person name="Gomila M."/>
            <person name="Bowien B."/>
            <person name="Falsen E."/>
            <person name="Moore E.R."/>
            <person name="Lalucat J."/>
        </authorList>
    </citation>
    <scope>NUCLEOTIDE SEQUENCE [LARGE SCALE GENOMIC DNA]</scope>
    <source>
        <strain evidence="1 2">CCUG 52769</strain>
    </source>
</reference>
<sequence length="824" mass="92524">MVGYNRELPISSFPFSFLKPRKRADFTDRDEPQDVFRAAVYAIADAARSGPTRARVLQFYGVGGVGKSRLLSELESVFRQAHPDAAVVSVDFDDSSVRQPHHALLRIRQSVKGARGLRFQAFDIAYALHFAMRNPDIEIKKRELPFLEEAGVVGDVIAAIDGFGIVGAIKGLVEQIHRRIDSLTIPDEAKEALKATRSMSERQIDEVLPEFLAFDLNTRKQPLEPLVLFVDTYEALWNNHTDDKERFVRDHWLRRLVESMQNCLVVIAGREQLLWENYSEEWKGLVRTLGLEQLSEDDVEQFLRSAGISDPGTIKQISATALGHPYYLDLCLDMLAQEGGCAPSRWPESRPALFERFARSLSSQELAFLKRLAPLASYDDQYARAAVRHFNIGLNDDQIQAHQRFSFVKPHGHAWTIHELMRRSLLENTDVATTREVRGFAVAHFTERLTKARPGSADHEIVAPFQECARQLSELKDPLAARTWLESTGSRAIALLQQRAATGPVLATLDTIGEVVQMRNWPSSVLTAYADVTHLVGQYQRSVEMLQEQIAAGGGDPTLSDELAFANVRRMHHSMMFVPIEAVWQEAEGFWARLDPARHQRAFDELLFLLGGNLGAARGVVEDARPWLAEAIKRAWRNRDDVLKVRILRKASDLYRINGDVKRSRRALERGLALGEQLNVPRYLSYLRVTMIDQLRLEGRTREALAELEPVRERLARDNLDGWLGHTHLLEAAVHLDLAEVNSVQAALAKATGFYARTNHLWGRLQCETISLCANALSGVPLADWAGAAGHANALRSAGYIRDAQIVERLNAAAPHRLPAIACM</sequence>
<dbReference type="SUPFAM" id="SSF52540">
    <property type="entry name" value="P-loop containing nucleoside triphosphate hydrolases"/>
    <property type="match status" value="1"/>
</dbReference>
<evidence type="ECO:0008006" key="3">
    <source>
        <dbReference type="Google" id="ProtNLM"/>
    </source>
</evidence>
<evidence type="ECO:0000313" key="2">
    <source>
        <dbReference type="Proteomes" id="UP000197446"/>
    </source>
</evidence>
<protein>
    <recommendedName>
        <fullName evidence="3">Orc1-like AAA ATPase domain-containing protein</fullName>
    </recommendedName>
</protein>
<dbReference type="RefSeq" id="WP_088483661.1">
    <property type="nucleotide sequence ID" value="NZ_NISI01000005.1"/>
</dbReference>
<gene>
    <name evidence="1" type="ORF">CDO81_13055</name>
</gene>
<dbReference type="InterPro" id="IPR027417">
    <property type="entry name" value="P-loop_NTPase"/>
</dbReference>
<proteinExistence type="predicted"/>